<gene>
    <name evidence="1" type="primary">ORF183566</name>
</gene>
<protein>
    <submittedName>
        <fullName evidence="1">Uncharacterized protein</fullName>
    </submittedName>
</protein>
<proteinExistence type="predicted"/>
<evidence type="ECO:0000313" key="1">
    <source>
        <dbReference type="EMBL" id="CEK91550.1"/>
    </source>
</evidence>
<reference evidence="1" key="1">
    <citation type="submission" date="2014-12" db="EMBL/GenBank/DDBJ databases">
        <title>Insight into the proteome of Arion vulgaris.</title>
        <authorList>
            <person name="Aradska J."/>
            <person name="Bulat T."/>
            <person name="Smidak R."/>
            <person name="Sarate P."/>
            <person name="Gangsoo J."/>
            <person name="Sialana F."/>
            <person name="Bilban M."/>
            <person name="Lubec G."/>
        </authorList>
    </citation>
    <scope>NUCLEOTIDE SEQUENCE</scope>
    <source>
        <tissue evidence="1">Skin</tissue>
    </source>
</reference>
<dbReference type="AlphaFoldDB" id="A0A0B7BHD3"/>
<name>A0A0B7BHD3_9EUPU</name>
<sequence length="52" mass="6321">MLIYKETVIYSVFLYGSETWTMNKHLEDRNNAFQLRIYRIVGSFSRKEKTDK</sequence>
<organism evidence="1">
    <name type="scientific">Arion vulgaris</name>
    <dbReference type="NCBI Taxonomy" id="1028688"/>
    <lineage>
        <taxon>Eukaryota</taxon>
        <taxon>Metazoa</taxon>
        <taxon>Spiralia</taxon>
        <taxon>Lophotrochozoa</taxon>
        <taxon>Mollusca</taxon>
        <taxon>Gastropoda</taxon>
        <taxon>Heterobranchia</taxon>
        <taxon>Euthyneura</taxon>
        <taxon>Panpulmonata</taxon>
        <taxon>Eupulmonata</taxon>
        <taxon>Stylommatophora</taxon>
        <taxon>Helicina</taxon>
        <taxon>Arionoidea</taxon>
        <taxon>Arionidae</taxon>
        <taxon>Arion</taxon>
    </lineage>
</organism>
<dbReference type="EMBL" id="HACG01044685">
    <property type="protein sequence ID" value="CEK91550.1"/>
    <property type="molecule type" value="Transcribed_RNA"/>
</dbReference>
<accession>A0A0B7BHD3</accession>